<dbReference type="EMBL" id="CP111025">
    <property type="protein sequence ID" value="WAR26869.1"/>
    <property type="molecule type" value="Genomic_DNA"/>
</dbReference>
<keyword evidence="1" id="KW-0175">Coiled coil</keyword>
<feature type="compositionally biased region" description="Polar residues" evidence="2">
    <location>
        <begin position="131"/>
        <end position="147"/>
    </location>
</feature>
<evidence type="ECO:0000256" key="1">
    <source>
        <dbReference type="SAM" id="Coils"/>
    </source>
</evidence>
<feature type="compositionally biased region" description="Polar residues" evidence="2">
    <location>
        <begin position="164"/>
        <end position="175"/>
    </location>
</feature>
<protein>
    <submittedName>
        <fullName evidence="3">Uncharacterized protein</fullName>
    </submittedName>
</protein>
<name>A0ABY7G0W2_MYAAR</name>
<reference evidence="3" key="1">
    <citation type="submission" date="2022-11" db="EMBL/GenBank/DDBJ databases">
        <title>Centuries of genome instability and evolution in soft-shell clam transmissible cancer (bioRxiv).</title>
        <authorList>
            <person name="Hart S.F.M."/>
            <person name="Yonemitsu M.A."/>
            <person name="Giersch R.M."/>
            <person name="Beal B.F."/>
            <person name="Arriagada G."/>
            <person name="Davis B.W."/>
            <person name="Ostrander E.A."/>
            <person name="Goff S.P."/>
            <person name="Metzger M.J."/>
        </authorList>
    </citation>
    <scope>NUCLEOTIDE SEQUENCE</scope>
    <source>
        <strain evidence="3">MELC-2E11</strain>
        <tissue evidence="3">Siphon/mantle</tissue>
    </source>
</reference>
<keyword evidence="4" id="KW-1185">Reference proteome</keyword>
<evidence type="ECO:0000313" key="3">
    <source>
        <dbReference type="EMBL" id="WAR26869.1"/>
    </source>
</evidence>
<feature type="region of interest" description="Disordered" evidence="2">
    <location>
        <begin position="129"/>
        <end position="175"/>
    </location>
</feature>
<proteinExistence type="predicted"/>
<evidence type="ECO:0000256" key="2">
    <source>
        <dbReference type="SAM" id="MobiDB-lite"/>
    </source>
</evidence>
<accession>A0ABY7G0W2</accession>
<dbReference type="Proteomes" id="UP001164746">
    <property type="component" value="Chromosome 14"/>
</dbReference>
<evidence type="ECO:0000313" key="4">
    <source>
        <dbReference type="Proteomes" id="UP001164746"/>
    </source>
</evidence>
<gene>
    <name evidence="3" type="ORF">MAR_012573</name>
</gene>
<organism evidence="3 4">
    <name type="scientific">Mya arenaria</name>
    <name type="common">Soft-shell clam</name>
    <dbReference type="NCBI Taxonomy" id="6604"/>
    <lineage>
        <taxon>Eukaryota</taxon>
        <taxon>Metazoa</taxon>
        <taxon>Spiralia</taxon>
        <taxon>Lophotrochozoa</taxon>
        <taxon>Mollusca</taxon>
        <taxon>Bivalvia</taxon>
        <taxon>Autobranchia</taxon>
        <taxon>Heteroconchia</taxon>
        <taxon>Euheterodonta</taxon>
        <taxon>Imparidentia</taxon>
        <taxon>Neoheterodontei</taxon>
        <taxon>Myida</taxon>
        <taxon>Myoidea</taxon>
        <taxon>Myidae</taxon>
        <taxon>Mya</taxon>
    </lineage>
</organism>
<sequence length="266" mass="30696">MDGWMDGRTDGWMDGWMLLDKRENELLEEIDRKKRESETLLNEMKANCLDMKTATEKLKAELQAKEVNNNQLFVSGTRAIKELVGLQSSLDDIRRRDKVPHSKFSRDPATGQLLYSNTAVGRVDQVASDLADQQKQPQRPGESTSAVGQQGRQQQKEQQPRQLETMQQQQKHMQGVSQKVDESVFKIVLTSLMLTRNDETRDFHRATLWMDMTLWRVMFRLSAVSIEFPDVYILYRLGIVVTINSAAPRLGKKTFDLLMTFPRGFR</sequence>
<feature type="coiled-coil region" evidence="1">
    <location>
        <begin position="23"/>
        <end position="61"/>
    </location>
</feature>